<evidence type="ECO:0000256" key="1">
    <source>
        <dbReference type="ARBA" id="ARBA00023015"/>
    </source>
</evidence>
<comment type="caution">
    <text evidence="5">The sequence shown here is derived from an EMBL/GenBank/DDBJ whole genome shotgun (WGS) entry which is preliminary data.</text>
</comment>
<evidence type="ECO:0000259" key="4">
    <source>
        <dbReference type="PROSITE" id="PS01124"/>
    </source>
</evidence>
<dbReference type="PANTHER" id="PTHR46796:SF6">
    <property type="entry name" value="ARAC SUBFAMILY"/>
    <property type="match status" value="1"/>
</dbReference>
<evidence type="ECO:0000256" key="2">
    <source>
        <dbReference type="ARBA" id="ARBA00023125"/>
    </source>
</evidence>
<keyword evidence="3" id="KW-0804">Transcription</keyword>
<dbReference type="PROSITE" id="PS01124">
    <property type="entry name" value="HTH_ARAC_FAMILY_2"/>
    <property type="match status" value="1"/>
</dbReference>
<dbReference type="InterPro" id="IPR050204">
    <property type="entry name" value="AraC_XylS_family_regulators"/>
</dbReference>
<dbReference type="InterPro" id="IPR009057">
    <property type="entry name" value="Homeodomain-like_sf"/>
</dbReference>
<keyword evidence="2" id="KW-0238">DNA-binding</keyword>
<reference evidence="5 6" key="1">
    <citation type="submission" date="2017-10" db="EMBL/GenBank/DDBJ databases">
        <title>Genome announcement of Methylocella silvestris TVC from permafrost.</title>
        <authorList>
            <person name="Wang J."/>
            <person name="Geng K."/>
            <person name="Ul-Haque F."/>
            <person name="Crombie A.T."/>
            <person name="Street L.E."/>
            <person name="Wookey P.A."/>
            <person name="Murrell J.C."/>
            <person name="Pratscher J."/>
        </authorList>
    </citation>
    <scope>NUCLEOTIDE SEQUENCE [LARGE SCALE GENOMIC DNA]</scope>
    <source>
        <strain evidence="5 6">TVC</strain>
    </source>
</reference>
<dbReference type="AlphaFoldDB" id="A0A2J7TIV0"/>
<evidence type="ECO:0000256" key="3">
    <source>
        <dbReference type="ARBA" id="ARBA00023163"/>
    </source>
</evidence>
<accession>A0A2J7TIV0</accession>
<dbReference type="GO" id="GO:0043565">
    <property type="term" value="F:sequence-specific DNA binding"/>
    <property type="evidence" value="ECO:0007669"/>
    <property type="project" value="InterPro"/>
</dbReference>
<dbReference type="Pfam" id="PF12833">
    <property type="entry name" value="HTH_18"/>
    <property type="match status" value="1"/>
</dbReference>
<dbReference type="OrthoDB" id="9793400at2"/>
<organism evidence="5 6">
    <name type="scientific">Methylocella silvestris</name>
    <dbReference type="NCBI Taxonomy" id="199596"/>
    <lineage>
        <taxon>Bacteria</taxon>
        <taxon>Pseudomonadati</taxon>
        <taxon>Pseudomonadota</taxon>
        <taxon>Alphaproteobacteria</taxon>
        <taxon>Hyphomicrobiales</taxon>
        <taxon>Beijerinckiaceae</taxon>
        <taxon>Methylocella</taxon>
    </lineage>
</organism>
<dbReference type="RefSeq" id="WP_102842996.1">
    <property type="nucleotide sequence ID" value="NZ_PDZR01000005.1"/>
</dbReference>
<evidence type="ECO:0000313" key="5">
    <source>
        <dbReference type="EMBL" id="PNG26699.1"/>
    </source>
</evidence>
<dbReference type="GO" id="GO:0003700">
    <property type="term" value="F:DNA-binding transcription factor activity"/>
    <property type="evidence" value="ECO:0007669"/>
    <property type="project" value="InterPro"/>
</dbReference>
<feature type="domain" description="HTH araC/xylS-type" evidence="4">
    <location>
        <begin position="195"/>
        <end position="293"/>
    </location>
</feature>
<dbReference type="InterPro" id="IPR018060">
    <property type="entry name" value="HTH_AraC"/>
</dbReference>
<dbReference type="EMBL" id="PDZR01000005">
    <property type="protein sequence ID" value="PNG26699.1"/>
    <property type="molecule type" value="Genomic_DNA"/>
</dbReference>
<dbReference type="InterPro" id="IPR020449">
    <property type="entry name" value="Tscrpt_reg_AraC-type_HTH"/>
</dbReference>
<dbReference type="Gene3D" id="1.10.10.60">
    <property type="entry name" value="Homeodomain-like"/>
    <property type="match status" value="2"/>
</dbReference>
<dbReference type="PANTHER" id="PTHR46796">
    <property type="entry name" value="HTH-TYPE TRANSCRIPTIONAL ACTIVATOR RHAS-RELATED"/>
    <property type="match status" value="1"/>
</dbReference>
<keyword evidence="1" id="KW-0805">Transcription regulation</keyword>
<dbReference type="SUPFAM" id="SSF46689">
    <property type="entry name" value="Homeodomain-like"/>
    <property type="match status" value="2"/>
</dbReference>
<protein>
    <recommendedName>
        <fullName evidence="4">HTH araC/xylS-type domain-containing protein</fullName>
    </recommendedName>
</protein>
<dbReference type="PRINTS" id="PR00032">
    <property type="entry name" value="HTHARAC"/>
</dbReference>
<evidence type="ECO:0000313" key="6">
    <source>
        <dbReference type="Proteomes" id="UP000236286"/>
    </source>
</evidence>
<gene>
    <name evidence="5" type="ORF">CR492_06815</name>
</gene>
<name>A0A2J7TIV0_METSI</name>
<dbReference type="SMART" id="SM00342">
    <property type="entry name" value="HTH_ARAC"/>
    <property type="match status" value="1"/>
</dbReference>
<dbReference type="Proteomes" id="UP000236286">
    <property type="component" value="Unassembled WGS sequence"/>
</dbReference>
<sequence length="294" mass="32020">MSSTRIHLISQGRRAPFFRTPDLMSADHPWAGFSFEEANTPGEPMASHSWSKTTLLYVTGGQGSLRWKHRGVWSVDPIAPGTVSIVRRDVEIQSAAPSGAFPIMVLQLDSSRLQDLAPAQVLAIDKVLNSAQVTRDFRLAALLSAMCAEVKDGCASGRLYGESISVAFLAYLAGRYATPSLPAGCEKCLSPAEIRTLVGFIRENLARNISVTELAGLVQMRPSRFAHMFKASFGVSPYQFVMRERVAGAKDLFASAKLSASRVATEIGFSSQSHFVKVFRQFTGVTPKQYRAGL</sequence>
<proteinExistence type="predicted"/>